<dbReference type="InterPro" id="IPR022380">
    <property type="entry name" value="Glu-Q_tRNA(Asp)_Synthase"/>
</dbReference>
<evidence type="ECO:0000256" key="7">
    <source>
        <dbReference type="HAMAP-Rule" id="MF_01428"/>
    </source>
</evidence>
<dbReference type="Proteomes" id="UP000243468">
    <property type="component" value="Unassembled WGS sequence"/>
</dbReference>
<evidence type="ECO:0000256" key="3">
    <source>
        <dbReference type="ARBA" id="ARBA00022741"/>
    </source>
</evidence>
<feature type="binding site" evidence="7">
    <location>
        <begin position="24"/>
        <end position="28"/>
    </location>
    <ligand>
        <name>L-glutamate</name>
        <dbReference type="ChEBI" id="CHEBI:29985"/>
    </ligand>
</feature>
<dbReference type="RefSeq" id="WP_092819194.1">
    <property type="nucleotide sequence ID" value="NZ_BAABKJ010000001.1"/>
</dbReference>
<dbReference type="InterPro" id="IPR014729">
    <property type="entry name" value="Rossmann-like_a/b/a_fold"/>
</dbReference>
<feature type="binding site" evidence="7">
    <location>
        <position position="245"/>
    </location>
    <ligand>
        <name>ATP</name>
        <dbReference type="ChEBI" id="CHEBI:30616"/>
    </ligand>
</feature>
<evidence type="ECO:0000256" key="5">
    <source>
        <dbReference type="ARBA" id="ARBA00022840"/>
    </source>
</evidence>
<dbReference type="GO" id="GO:0005829">
    <property type="term" value="C:cytosol"/>
    <property type="evidence" value="ECO:0007669"/>
    <property type="project" value="TreeGrafter"/>
</dbReference>
<dbReference type="PANTHER" id="PTHR43311">
    <property type="entry name" value="GLUTAMATE--TRNA LIGASE"/>
    <property type="match status" value="1"/>
</dbReference>
<dbReference type="PRINTS" id="PR00987">
    <property type="entry name" value="TRNASYNTHGLU"/>
</dbReference>
<reference evidence="11" key="1">
    <citation type="submission" date="2016-09" db="EMBL/GenBank/DDBJ databases">
        <authorList>
            <person name="Varghese N."/>
            <person name="Submissions S."/>
        </authorList>
    </citation>
    <scope>NUCLEOTIDE SEQUENCE [LARGE SCALE GENOMIC DNA]</scope>
    <source>
        <strain evidence="11">ANC 4667</strain>
    </source>
</reference>
<evidence type="ECO:0000256" key="4">
    <source>
        <dbReference type="ARBA" id="ARBA00022833"/>
    </source>
</evidence>
<dbReference type="GO" id="GO:0006424">
    <property type="term" value="P:glutamyl-tRNA aminoacylation"/>
    <property type="evidence" value="ECO:0007669"/>
    <property type="project" value="InterPro"/>
</dbReference>
<dbReference type="AlphaFoldDB" id="A0A1G6HXT0"/>
<evidence type="ECO:0000256" key="2">
    <source>
        <dbReference type="ARBA" id="ARBA00022723"/>
    </source>
</evidence>
<dbReference type="EC" id="6.1.1.-" evidence="7"/>
<feature type="binding site" evidence="7">
    <location>
        <position position="204"/>
    </location>
    <ligand>
        <name>L-glutamate</name>
        <dbReference type="ChEBI" id="CHEBI:29985"/>
    </ligand>
</feature>
<keyword evidence="3 7" id="KW-0547">Nucleotide-binding</keyword>
<dbReference type="Pfam" id="PF00749">
    <property type="entry name" value="tRNA-synt_1c"/>
    <property type="match status" value="1"/>
</dbReference>
<organism evidence="10 11">
    <name type="scientific">Acinetobacter kookii</name>
    <dbReference type="NCBI Taxonomy" id="1226327"/>
    <lineage>
        <taxon>Bacteria</taxon>
        <taxon>Pseudomonadati</taxon>
        <taxon>Pseudomonadota</taxon>
        <taxon>Gammaproteobacteria</taxon>
        <taxon>Moraxellales</taxon>
        <taxon>Moraxellaceae</taxon>
        <taxon>Acinetobacter</taxon>
    </lineage>
</organism>
<dbReference type="EMBL" id="FMYO01000002">
    <property type="protein sequence ID" value="SDB99127.1"/>
    <property type="molecule type" value="Genomic_DNA"/>
</dbReference>
<feature type="short sequence motif" description="'HIGH' region" evidence="7">
    <location>
        <begin position="27"/>
        <end position="37"/>
    </location>
</feature>
<keyword evidence="8" id="KW-0648">Protein biosynthesis</keyword>
<name>A0A1G6HXT0_9GAMM</name>
<dbReference type="Gene3D" id="3.40.50.620">
    <property type="entry name" value="HUPs"/>
    <property type="match status" value="1"/>
</dbReference>
<dbReference type="OrthoDB" id="9807503at2"/>
<dbReference type="InterPro" id="IPR000924">
    <property type="entry name" value="Glu/Gln-tRNA-synth"/>
</dbReference>
<dbReference type="FunFam" id="3.40.50.620:FF:000093">
    <property type="entry name" value="Glutamyl-Q tRNA(Asp) synthetase"/>
    <property type="match status" value="1"/>
</dbReference>
<feature type="binding site" evidence="7">
    <location>
        <position position="129"/>
    </location>
    <ligand>
        <name>Zn(2+)</name>
        <dbReference type="ChEBI" id="CHEBI:29105"/>
    </ligand>
</feature>
<evidence type="ECO:0000313" key="11">
    <source>
        <dbReference type="Proteomes" id="UP000243468"/>
    </source>
</evidence>
<keyword evidence="1 7" id="KW-0436">Ligase</keyword>
<dbReference type="STRING" id="1226327.SAMN05421732_102262"/>
<dbReference type="InterPro" id="IPR049940">
    <property type="entry name" value="GluQ/Sye"/>
</dbReference>
<keyword evidence="4 7" id="KW-0862">Zinc</keyword>
<accession>A0A1G6HXT0</accession>
<keyword evidence="5 7" id="KW-0067">ATP-binding</keyword>
<keyword evidence="11" id="KW-1185">Reference proteome</keyword>
<evidence type="ECO:0000256" key="6">
    <source>
        <dbReference type="ARBA" id="ARBA00023146"/>
    </source>
</evidence>
<protein>
    <recommendedName>
        <fullName evidence="7">Glutamyl-Q tRNA(Asp) synthetase</fullName>
        <shortName evidence="7">Glu-Q-RSs</shortName>
        <ecNumber evidence="7">6.1.1.-</ecNumber>
    </recommendedName>
</protein>
<feature type="binding site" evidence="7">
    <location>
        <position position="133"/>
    </location>
    <ligand>
        <name>Zn(2+)</name>
        <dbReference type="ChEBI" id="CHEBI:29105"/>
    </ligand>
</feature>
<evidence type="ECO:0000313" key="10">
    <source>
        <dbReference type="EMBL" id="SDB99127.1"/>
    </source>
</evidence>
<feature type="binding site" evidence="7">
    <location>
        <position position="116"/>
    </location>
    <ligand>
        <name>Zn(2+)</name>
        <dbReference type="ChEBI" id="CHEBI:29105"/>
    </ligand>
</feature>
<evidence type="ECO:0000256" key="8">
    <source>
        <dbReference type="RuleBase" id="RU363037"/>
    </source>
</evidence>
<dbReference type="InterPro" id="IPR020058">
    <property type="entry name" value="Glu/Gln-tRNA-synth_Ib_cat-dom"/>
</dbReference>
<feature type="binding site" evidence="7">
    <location>
        <position position="60"/>
    </location>
    <ligand>
        <name>L-glutamate</name>
        <dbReference type="ChEBI" id="CHEBI:29985"/>
    </ligand>
</feature>
<proteinExistence type="inferred from homology"/>
<dbReference type="GO" id="GO:0004818">
    <property type="term" value="F:glutamate-tRNA ligase activity"/>
    <property type="evidence" value="ECO:0007669"/>
    <property type="project" value="TreeGrafter"/>
</dbReference>
<dbReference type="GO" id="GO:0005524">
    <property type="term" value="F:ATP binding"/>
    <property type="evidence" value="ECO:0007669"/>
    <property type="project" value="UniProtKB-KW"/>
</dbReference>
<dbReference type="GO" id="GO:0008270">
    <property type="term" value="F:zinc ion binding"/>
    <property type="evidence" value="ECO:0007669"/>
    <property type="project" value="UniProtKB-UniRule"/>
</dbReference>
<keyword evidence="6 7" id="KW-0030">Aminoacyl-tRNA synthetase</keyword>
<sequence>MLSNPSLTLPLRKGGKAEENYVGRFAPSPTGPLHFGSLITAVASYCDARAHQGQWLVRIEDTDIPRIYPGSEEHILRSIDAFQFEPDAEIIFQKDRLDIYEYVIEHLHQQGWVYACQCTRKMLGSNHIYAGTCRDLNLPFEQQAIRLKVSDQTICFTDRLQGTHCSNLQYDLGDFVLKRRDGIINYQLAVVVDDYLQGMTHVVRGADLLDNTERQIWLGSLLGYPQLEYMHLPLAMNAQGQKLSKQNLAQALDLKRAPELLQQAIRALHQPEVDLDIPENMLKQAIAQWNTDFIPHTTELHGSYL</sequence>
<feature type="domain" description="Glutamyl/glutaminyl-tRNA synthetase class Ib catalytic" evidence="9">
    <location>
        <begin position="24"/>
        <end position="253"/>
    </location>
</feature>
<comment type="function">
    <text evidence="7">Catalyzes the tRNA-independent activation of glutamate in presence of ATP and the subsequent transfer of glutamate onto a tRNA(Asp). Glutamate is transferred on the 2-amino-5-(4,5-dihydroxy-2-cyclopenten-1-yl) moiety of the queuosine in the wobble position of the QUC anticodon.</text>
</comment>
<feature type="binding site" evidence="7">
    <location>
        <position position="186"/>
    </location>
    <ligand>
        <name>L-glutamate</name>
        <dbReference type="ChEBI" id="CHEBI:29985"/>
    </ligand>
</feature>
<dbReference type="GO" id="GO:0006400">
    <property type="term" value="P:tRNA modification"/>
    <property type="evidence" value="ECO:0007669"/>
    <property type="project" value="InterPro"/>
</dbReference>
<gene>
    <name evidence="7" type="primary">gluQ</name>
    <name evidence="10" type="ORF">SAMN05421732_102262</name>
</gene>
<dbReference type="SUPFAM" id="SSF52374">
    <property type="entry name" value="Nucleotidylyl transferase"/>
    <property type="match status" value="1"/>
</dbReference>
<dbReference type="HAMAP" id="MF_01428">
    <property type="entry name" value="Glu_Q_tRNA_synth"/>
    <property type="match status" value="1"/>
</dbReference>
<feature type="short sequence motif" description="'KMSKS' region" evidence="7">
    <location>
        <begin position="242"/>
        <end position="246"/>
    </location>
</feature>
<comment type="cofactor">
    <cofactor evidence="7">
        <name>Zn(2+)</name>
        <dbReference type="ChEBI" id="CHEBI:29105"/>
    </cofactor>
    <text evidence="7">Binds 1 zinc ion per subunit.</text>
</comment>
<keyword evidence="2 7" id="KW-0479">Metal-binding</keyword>
<evidence type="ECO:0000256" key="1">
    <source>
        <dbReference type="ARBA" id="ARBA00022598"/>
    </source>
</evidence>
<dbReference type="NCBIfam" id="NF004314">
    <property type="entry name" value="PRK05710.1-3"/>
    <property type="match status" value="1"/>
</dbReference>
<dbReference type="NCBIfam" id="TIGR03838">
    <property type="entry name" value="queuosine_YadB"/>
    <property type="match status" value="1"/>
</dbReference>
<dbReference type="PANTHER" id="PTHR43311:SF1">
    <property type="entry name" value="GLUTAMYL-Q TRNA(ASP) SYNTHETASE"/>
    <property type="match status" value="1"/>
</dbReference>
<comment type="similarity">
    <text evidence="7">Belongs to the class-I aminoacyl-tRNA synthetase family. GluQ subfamily.</text>
</comment>
<evidence type="ECO:0000259" key="9">
    <source>
        <dbReference type="Pfam" id="PF00749"/>
    </source>
</evidence>
<feature type="binding site" evidence="7">
    <location>
        <position position="118"/>
    </location>
    <ligand>
        <name>Zn(2+)</name>
        <dbReference type="ChEBI" id="CHEBI:29105"/>
    </ligand>
</feature>